<dbReference type="PRINTS" id="PR00069">
    <property type="entry name" value="ALDKETRDTASE"/>
</dbReference>
<dbReference type="InterPro" id="IPR044497">
    <property type="entry name" value="AKR4A/B"/>
</dbReference>
<dbReference type="Pfam" id="PF00248">
    <property type="entry name" value="Aldo_ket_red"/>
    <property type="match status" value="1"/>
</dbReference>
<evidence type="ECO:0000256" key="3">
    <source>
        <dbReference type="PIRSR" id="PIRSR000097-1"/>
    </source>
</evidence>
<dbReference type="Proteomes" id="UP000826271">
    <property type="component" value="Unassembled WGS sequence"/>
</dbReference>
<feature type="active site" description="Proton donor" evidence="3">
    <location>
        <position position="54"/>
    </location>
</feature>
<dbReference type="InterPro" id="IPR018170">
    <property type="entry name" value="Aldo/ket_reductase_CS"/>
</dbReference>
<dbReference type="SUPFAM" id="SSF51430">
    <property type="entry name" value="NAD(P)-linked oxidoreductase"/>
    <property type="match status" value="1"/>
</dbReference>
<dbReference type="AlphaFoldDB" id="A0AAV6X761"/>
<evidence type="ECO:0000256" key="1">
    <source>
        <dbReference type="ARBA" id="ARBA00007905"/>
    </source>
</evidence>
<comment type="caution">
    <text evidence="7">The sequence shown here is derived from an EMBL/GenBank/DDBJ whole genome shotgun (WGS) entry which is preliminary data.</text>
</comment>
<dbReference type="InterPro" id="IPR020471">
    <property type="entry name" value="AKR"/>
</dbReference>
<keyword evidence="8" id="KW-1185">Reference proteome</keyword>
<dbReference type="FunFam" id="3.20.20.100:FF:000013">
    <property type="entry name" value="NADPH-dependent codeinone reductase 1-1"/>
    <property type="match status" value="1"/>
</dbReference>
<feature type="domain" description="NADP-dependent oxidoreductase" evidence="6">
    <location>
        <begin position="18"/>
        <end position="286"/>
    </location>
</feature>
<dbReference type="InterPro" id="IPR036812">
    <property type="entry name" value="NAD(P)_OxRdtase_dom_sf"/>
</dbReference>
<name>A0AAV6X761_9LAMI</name>
<reference evidence="7" key="1">
    <citation type="submission" date="2019-10" db="EMBL/GenBank/DDBJ databases">
        <authorList>
            <person name="Zhang R."/>
            <person name="Pan Y."/>
            <person name="Wang J."/>
            <person name="Ma R."/>
            <person name="Yu S."/>
        </authorList>
    </citation>
    <scope>NUCLEOTIDE SEQUENCE</scope>
    <source>
        <strain evidence="7">LA-IB0</strain>
        <tissue evidence="7">Leaf</tissue>
    </source>
</reference>
<protein>
    <recommendedName>
        <fullName evidence="6">NADP-dependent oxidoreductase domain-containing protein</fullName>
    </recommendedName>
</protein>
<evidence type="ECO:0000259" key="6">
    <source>
        <dbReference type="Pfam" id="PF00248"/>
    </source>
</evidence>
<sequence>MGKVPEIVLNSGHKMPTIGFGTAAAPLPPPDQLTSILIDAIAAGYRHFDTASVYGSEGSVGKAVLEAVERGLIKNRDEIFVASKLSIKETHRDLVLPALKETLRNLGLDYVDLYLVHWPVRVKQSASYITMSAEDLLHFDIKGVWEGMEECSKLGLAKSIGVSNFSCAKLSKLLESATIPPAVEMNVAWRQEKMLKFCKEKNIHVCGWSPLGSNGGYWGSLAVMESPILKEIAAAKNKSLAQVALRWVHEQGASFIVKSFNKERMKENLEIFDWKLTGEEVRKIQTIPQAKALNGESYVSPVGQYKSIQELWDGEI</sequence>
<feature type="binding site" evidence="4">
    <location>
        <position position="117"/>
    </location>
    <ligand>
        <name>substrate</name>
    </ligand>
</feature>
<dbReference type="PROSITE" id="PS00798">
    <property type="entry name" value="ALDOKETO_REDUCTASE_1"/>
    <property type="match status" value="1"/>
</dbReference>
<proteinExistence type="inferred from homology"/>
<dbReference type="PROSITE" id="PS00062">
    <property type="entry name" value="ALDOKETO_REDUCTASE_2"/>
    <property type="match status" value="1"/>
</dbReference>
<accession>A0AAV6X761</accession>
<dbReference type="PANTHER" id="PTHR11732">
    <property type="entry name" value="ALDO/KETO REDUCTASE"/>
    <property type="match status" value="1"/>
</dbReference>
<dbReference type="GO" id="GO:0016616">
    <property type="term" value="F:oxidoreductase activity, acting on the CH-OH group of donors, NAD or NADP as acceptor"/>
    <property type="evidence" value="ECO:0007669"/>
    <property type="project" value="InterPro"/>
</dbReference>
<organism evidence="7 8">
    <name type="scientific">Buddleja alternifolia</name>
    <dbReference type="NCBI Taxonomy" id="168488"/>
    <lineage>
        <taxon>Eukaryota</taxon>
        <taxon>Viridiplantae</taxon>
        <taxon>Streptophyta</taxon>
        <taxon>Embryophyta</taxon>
        <taxon>Tracheophyta</taxon>
        <taxon>Spermatophyta</taxon>
        <taxon>Magnoliopsida</taxon>
        <taxon>eudicotyledons</taxon>
        <taxon>Gunneridae</taxon>
        <taxon>Pentapetalae</taxon>
        <taxon>asterids</taxon>
        <taxon>lamiids</taxon>
        <taxon>Lamiales</taxon>
        <taxon>Scrophulariaceae</taxon>
        <taxon>Buddlejeae</taxon>
        <taxon>Buddleja</taxon>
    </lineage>
</organism>
<dbReference type="InterPro" id="IPR023210">
    <property type="entry name" value="NADP_OxRdtase_dom"/>
</dbReference>
<dbReference type="PIRSF" id="PIRSF000097">
    <property type="entry name" value="AKR"/>
    <property type="match status" value="1"/>
</dbReference>
<dbReference type="EMBL" id="WHWC01000007">
    <property type="protein sequence ID" value="KAG8378666.1"/>
    <property type="molecule type" value="Genomic_DNA"/>
</dbReference>
<evidence type="ECO:0000256" key="2">
    <source>
        <dbReference type="ARBA" id="ARBA00022857"/>
    </source>
</evidence>
<comment type="similarity">
    <text evidence="1">Belongs to the aldo/keto reductase family.</text>
</comment>
<evidence type="ECO:0000256" key="5">
    <source>
        <dbReference type="PIRSR" id="PIRSR000097-3"/>
    </source>
</evidence>
<feature type="site" description="Lowers pKa of active site Tyr" evidence="5">
    <location>
        <position position="84"/>
    </location>
</feature>
<evidence type="ECO:0000313" key="8">
    <source>
        <dbReference type="Proteomes" id="UP000826271"/>
    </source>
</evidence>
<keyword evidence="2" id="KW-0521">NADP</keyword>
<dbReference type="CDD" id="cd19124">
    <property type="entry name" value="AKR_AKR4A_4B"/>
    <property type="match status" value="1"/>
</dbReference>
<evidence type="ECO:0000256" key="4">
    <source>
        <dbReference type="PIRSR" id="PIRSR000097-2"/>
    </source>
</evidence>
<dbReference type="Gene3D" id="3.20.20.100">
    <property type="entry name" value="NADP-dependent oxidoreductase domain"/>
    <property type="match status" value="1"/>
</dbReference>
<evidence type="ECO:0000313" key="7">
    <source>
        <dbReference type="EMBL" id="KAG8378666.1"/>
    </source>
</evidence>
<dbReference type="GO" id="GO:0035835">
    <property type="term" value="P:indole alkaloid biosynthetic process"/>
    <property type="evidence" value="ECO:0007669"/>
    <property type="project" value="UniProtKB-ARBA"/>
</dbReference>
<dbReference type="PROSITE" id="PS00063">
    <property type="entry name" value="ALDOKETO_REDUCTASE_3"/>
    <property type="match status" value="1"/>
</dbReference>
<gene>
    <name evidence="7" type="ORF">BUALT_Bualt07G0009000</name>
</gene>